<proteinExistence type="predicted"/>
<protein>
    <recommendedName>
        <fullName evidence="1">Flagellin C-terminal domain-containing protein</fullName>
    </recommendedName>
</protein>
<dbReference type="Pfam" id="PF00700">
    <property type="entry name" value="Flagellin_C"/>
    <property type="match status" value="1"/>
</dbReference>
<dbReference type="Proteomes" id="UP001057991">
    <property type="component" value="Chromosome"/>
</dbReference>
<name>A0A9Q9LXC9_9RHOB</name>
<dbReference type="InterPro" id="IPR046358">
    <property type="entry name" value="Flagellin_C"/>
</dbReference>
<dbReference type="GeneID" id="75104638"/>
<dbReference type="Gene3D" id="1.20.1330.10">
    <property type="entry name" value="f41 fragment of flagellin, N-terminal domain"/>
    <property type="match status" value="1"/>
</dbReference>
<gene>
    <name evidence="2" type="ORF">K3X48_14835</name>
</gene>
<feature type="domain" description="Flagellin C-terminal" evidence="1">
    <location>
        <begin position="258"/>
        <end position="329"/>
    </location>
</feature>
<evidence type="ECO:0000313" key="2">
    <source>
        <dbReference type="EMBL" id="UWP95417.1"/>
    </source>
</evidence>
<evidence type="ECO:0000313" key="3">
    <source>
        <dbReference type="Proteomes" id="UP001057991"/>
    </source>
</evidence>
<accession>A0A9Q9LXC9</accession>
<dbReference type="AlphaFoldDB" id="A0A9Q9LXC9"/>
<sequence length="335" mass="35338">MFTTFGDLATAFHSRSQGAKLRAEMSRLGVELTTGLKTDISRAVSGDFGPIAGIEHDLQTLLAYKTATDEAAILANTTQIALETIQSQGEDLVSGMLTATSSKNVTMVQTTAMDAKQKFNSAVSQLNTDVMGRSLFAGAATDKAPLVSGEEMLEAIMVAIASDTNAADISTSIDAWFDDPAGGFATMAYLGSDNPMGPIRLGNGEVADLTIRANDQSIKDVLKATVKSAVMAEGALNGSVEQQIELTKIAAQDLLSANDGLVLARAGIGAVEARVDAAQTRNEAEKSALEITRSNLISADPYDTATELQAAYSQLESLYTVTARMSKLNFTDFMR</sequence>
<dbReference type="RefSeq" id="WP_259785612.1">
    <property type="nucleotide sequence ID" value="NZ_CP080772.1"/>
</dbReference>
<dbReference type="EMBL" id="CP080776">
    <property type="protein sequence ID" value="UWP95417.1"/>
    <property type="molecule type" value="Genomic_DNA"/>
</dbReference>
<evidence type="ECO:0000259" key="1">
    <source>
        <dbReference type="Pfam" id="PF00700"/>
    </source>
</evidence>
<reference evidence="2" key="1">
    <citation type="submission" date="2021-08" db="EMBL/GenBank/DDBJ databases">
        <authorList>
            <person name="Nwanade C."/>
            <person name="Wang M."/>
            <person name="Masoudi A."/>
            <person name="Yu Z."/>
            <person name="Liu J."/>
        </authorList>
    </citation>
    <scope>NUCLEOTIDE SEQUENCE</scope>
    <source>
        <strain evidence="2">S056</strain>
    </source>
</reference>
<dbReference type="SUPFAM" id="SSF64518">
    <property type="entry name" value="Phase 1 flagellin"/>
    <property type="match status" value="1"/>
</dbReference>
<organism evidence="2 3">
    <name type="scientific">Aliiroseovarius crassostreae</name>
    <dbReference type="NCBI Taxonomy" id="154981"/>
    <lineage>
        <taxon>Bacteria</taxon>
        <taxon>Pseudomonadati</taxon>
        <taxon>Pseudomonadota</taxon>
        <taxon>Alphaproteobacteria</taxon>
        <taxon>Rhodobacterales</taxon>
        <taxon>Paracoccaceae</taxon>
        <taxon>Aliiroseovarius</taxon>
    </lineage>
</organism>